<sequence length="47" mass="5567">MHFCTFVSKIYMYPRSLMKKNGSVSHEDSKCYGMESTKNNFNFDHLI</sequence>
<protein>
    <submittedName>
        <fullName evidence="1">Uncharacterized protein</fullName>
    </submittedName>
</protein>
<proteinExistence type="predicted"/>
<organism evidence="1 2">
    <name type="scientific">Trichinella pseudospiralis</name>
    <name type="common">Parasitic roundworm</name>
    <dbReference type="NCBI Taxonomy" id="6337"/>
    <lineage>
        <taxon>Eukaryota</taxon>
        <taxon>Metazoa</taxon>
        <taxon>Ecdysozoa</taxon>
        <taxon>Nematoda</taxon>
        <taxon>Enoplea</taxon>
        <taxon>Dorylaimia</taxon>
        <taxon>Trichinellida</taxon>
        <taxon>Trichinellidae</taxon>
        <taxon>Trichinella</taxon>
    </lineage>
</organism>
<comment type="caution">
    <text evidence="1">The sequence shown here is derived from an EMBL/GenBank/DDBJ whole genome shotgun (WGS) entry which is preliminary data.</text>
</comment>
<dbReference type="AlphaFoldDB" id="A0A0V0WEV9"/>
<gene>
    <name evidence="1" type="ORF">T4E_8947</name>
</gene>
<evidence type="ECO:0000313" key="2">
    <source>
        <dbReference type="Proteomes" id="UP000054815"/>
    </source>
</evidence>
<evidence type="ECO:0000313" key="1">
    <source>
        <dbReference type="EMBL" id="KRX74443.1"/>
    </source>
</evidence>
<dbReference type="EMBL" id="JYDU01001035">
    <property type="protein sequence ID" value="KRX74443.1"/>
    <property type="molecule type" value="Genomic_DNA"/>
</dbReference>
<dbReference type="Proteomes" id="UP000054815">
    <property type="component" value="Unassembled WGS sequence"/>
</dbReference>
<reference evidence="1 2" key="1">
    <citation type="submission" date="2015-01" db="EMBL/GenBank/DDBJ databases">
        <title>Evolution of Trichinella species and genotypes.</title>
        <authorList>
            <person name="Korhonen P.K."/>
            <person name="Edoardo P."/>
            <person name="Giuseppe L.R."/>
            <person name="Gasser R.B."/>
        </authorList>
    </citation>
    <scope>NUCLEOTIDE SEQUENCE [LARGE SCALE GENOMIC DNA]</scope>
    <source>
        <strain evidence="1">ISS141</strain>
    </source>
</reference>
<name>A0A0V0WEV9_TRIPS</name>
<accession>A0A0V0WEV9</accession>